<keyword evidence="4 5" id="KW-0472">Membrane</keyword>
<dbReference type="RefSeq" id="WP_006783038.1">
    <property type="nucleotide sequence ID" value="NZ_CP040506.1"/>
</dbReference>
<evidence type="ECO:0000256" key="1">
    <source>
        <dbReference type="ARBA" id="ARBA00004141"/>
    </source>
</evidence>
<keyword evidence="3 5" id="KW-1133">Transmembrane helix</keyword>
<evidence type="ECO:0000313" key="7">
    <source>
        <dbReference type="Proteomes" id="UP000005384"/>
    </source>
</evidence>
<feature type="transmembrane region" description="Helical" evidence="5">
    <location>
        <begin position="186"/>
        <end position="208"/>
    </location>
</feature>
<accession>G5INH2</accession>
<evidence type="ECO:0000256" key="4">
    <source>
        <dbReference type="ARBA" id="ARBA00023136"/>
    </source>
</evidence>
<evidence type="ECO:0000256" key="2">
    <source>
        <dbReference type="ARBA" id="ARBA00022692"/>
    </source>
</evidence>
<evidence type="ECO:0000256" key="5">
    <source>
        <dbReference type="SAM" id="Phobius"/>
    </source>
</evidence>
<keyword evidence="2 5" id="KW-0812">Transmembrane</keyword>
<dbReference type="HOGENOM" id="CLU_079301_0_0_9"/>
<proteinExistence type="predicted"/>
<dbReference type="PANTHER" id="PTHR37306">
    <property type="entry name" value="COLICIN V PRODUCTION PROTEIN"/>
    <property type="match status" value="1"/>
</dbReference>
<comment type="caution">
    <text evidence="6">The sequence shown here is derived from an EMBL/GenBank/DDBJ whole genome shotgun (WGS) entry which is preliminary data.</text>
</comment>
<evidence type="ECO:0000313" key="6">
    <source>
        <dbReference type="EMBL" id="EHI56846.1"/>
    </source>
</evidence>
<dbReference type="Pfam" id="PF02674">
    <property type="entry name" value="Colicin_V"/>
    <property type="match status" value="1"/>
</dbReference>
<organism evidence="6 7">
    <name type="scientific">Hungatella hathewayi WAL-18680</name>
    <dbReference type="NCBI Taxonomy" id="742737"/>
    <lineage>
        <taxon>Bacteria</taxon>
        <taxon>Bacillati</taxon>
        <taxon>Bacillota</taxon>
        <taxon>Clostridia</taxon>
        <taxon>Lachnospirales</taxon>
        <taxon>Lachnospiraceae</taxon>
        <taxon>Hungatella</taxon>
    </lineage>
</organism>
<dbReference type="OrthoDB" id="2083110at2"/>
<evidence type="ECO:0000256" key="3">
    <source>
        <dbReference type="ARBA" id="ARBA00022989"/>
    </source>
</evidence>
<name>G5INH2_9FIRM</name>
<dbReference type="Proteomes" id="UP000005384">
    <property type="component" value="Unassembled WGS sequence"/>
</dbReference>
<dbReference type="InterPro" id="IPR003825">
    <property type="entry name" value="Colicin-V_CvpA"/>
</dbReference>
<dbReference type="EMBL" id="ADLN01000128">
    <property type="protein sequence ID" value="EHI56846.1"/>
    <property type="molecule type" value="Genomic_DNA"/>
</dbReference>
<comment type="subcellular location">
    <subcellularLocation>
        <location evidence="1">Membrane</location>
        <topology evidence="1">Multi-pass membrane protein</topology>
    </subcellularLocation>
</comment>
<evidence type="ECO:0008006" key="8">
    <source>
        <dbReference type="Google" id="ProtNLM"/>
    </source>
</evidence>
<feature type="transmembrane region" description="Helical" evidence="5">
    <location>
        <begin position="134"/>
        <end position="156"/>
    </location>
</feature>
<dbReference type="PATRIC" id="fig|742737.3.peg.5043"/>
<gene>
    <name evidence="6" type="ORF">HMPREF9473_05050</name>
</gene>
<sequence length="239" mass="25943">MKNWLEIAVAVFLIGMVLNGHYKGFIRLAVSMVAFVATLVIVNMAMPKVSVMLKENTPIVTWIQQGVEKASGLEFAKESGVGEGMPAEQRMAIEGLNIPEEIKEILIANNNNEVYQALGVEAFTDYIGNYLANIIVNLVGFVLLFVVIYVVIHLIMSALDVMARLPILSGLNKVAGALLGGVQGLLYLWVGCLVLTACSSAGWAMALIRQIEASSWLTVLYHYNIVSKLAFGIIQGIIS</sequence>
<dbReference type="PANTHER" id="PTHR37306:SF1">
    <property type="entry name" value="COLICIN V PRODUCTION PROTEIN"/>
    <property type="match status" value="1"/>
</dbReference>
<feature type="transmembrane region" description="Helical" evidence="5">
    <location>
        <begin position="28"/>
        <end position="46"/>
    </location>
</feature>
<dbReference type="AlphaFoldDB" id="G5INH2"/>
<dbReference type="GO" id="GO:0016020">
    <property type="term" value="C:membrane"/>
    <property type="evidence" value="ECO:0007669"/>
    <property type="project" value="UniProtKB-SubCell"/>
</dbReference>
<keyword evidence="7" id="KW-1185">Reference proteome</keyword>
<protein>
    <recommendedName>
        <fullName evidence="8">Colicin V production protein</fullName>
    </recommendedName>
</protein>
<reference evidence="6 7" key="1">
    <citation type="submission" date="2011-08" db="EMBL/GenBank/DDBJ databases">
        <title>The Genome Sequence of Clostridium hathewayi WAL-18680.</title>
        <authorList>
            <consortium name="The Broad Institute Genome Sequencing Platform"/>
            <person name="Earl A."/>
            <person name="Ward D."/>
            <person name="Feldgarden M."/>
            <person name="Gevers D."/>
            <person name="Finegold S.M."/>
            <person name="Summanen P.H."/>
            <person name="Molitoris D.R."/>
            <person name="Song M."/>
            <person name="Daigneault M."/>
            <person name="Allen-Vercoe E."/>
            <person name="Young S.K."/>
            <person name="Zeng Q."/>
            <person name="Gargeya S."/>
            <person name="Fitzgerald M."/>
            <person name="Haas B."/>
            <person name="Abouelleil A."/>
            <person name="Alvarado L."/>
            <person name="Arachchi H.M."/>
            <person name="Berlin A."/>
            <person name="Brown A."/>
            <person name="Chapman S.B."/>
            <person name="Chen Z."/>
            <person name="Dunbar C."/>
            <person name="Freedman E."/>
            <person name="Gearin G."/>
            <person name="Gellesch M."/>
            <person name="Goldberg J."/>
            <person name="Griggs A."/>
            <person name="Gujja S."/>
            <person name="Heiman D."/>
            <person name="Howarth C."/>
            <person name="Larson L."/>
            <person name="Lui A."/>
            <person name="MacDonald P.J.P."/>
            <person name="Montmayeur A."/>
            <person name="Murphy C."/>
            <person name="Neiman D."/>
            <person name="Pearson M."/>
            <person name="Priest M."/>
            <person name="Roberts A."/>
            <person name="Saif S."/>
            <person name="Shea T."/>
            <person name="Shenoy N."/>
            <person name="Sisk P."/>
            <person name="Stolte C."/>
            <person name="Sykes S."/>
            <person name="Wortman J."/>
            <person name="Nusbaum C."/>
            <person name="Birren B."/>
        </authorList>
    </citation>
    <scope>NUCLEOTIDE SEQUENCE [LARGE SCALE GENOMIC DNA]</scope>
    <source>
        <strain evidence="6 7">WAL-18680</strain>
    </source>
</reference>
<feature type="transmembrane region" description="Helical" evidence="5">
    <location>
        <begin position="220"/>
        <end position="238"/>
    </location>
</feature>
<dbReference type="GO" id="GO:0009403">
    <property type="term" value="P:toxin biosynthetic process"/>
    <property type="evidence" value="ECO:0007669"/>
    <property type="project" value="InterPro"/>
</dbReference>